<dbReference type="AlphaFoldDB" id="A0A397SLZ7"/>
<evidence type="ECO:0000313" key="3">
    <source>
        <dbReference type="Proteomes" id="UP000265703"/>
    </source>
</evidence>
<comment type="caution">
    <text evidence="2">The sequence shown here is derived from an EMBL/GenBank/DDBJ whole genome shotgun (WGS) entry which is preliminary data.</text>
</comment>
<dbReference type="OrthoDB" id="2308308at2759"/>
<dbReference type="SUPFAM" id="SSF50494">
    <property type="entry name" value="Trypsin-like serine proteases"/>
    <property type="match status" value="1"/>
</dbReference>
<feature type="signal peptide" evidence="1">
    <location>
        <begin position="1"/>
        <end position="25"/>
    </location>
</feature>
<keyword evidence="3" id="KW-1185">Reference proteome</keyword>
<feature type="chain" id="PRO_5017282391" description="Peptidase S1 domain-containing protein" evidence="1">
    <location>
        <begin position="26"/>
        <end position="315"/>
    </location>
</feature>
<protein>
    <recommendedName>
        <fullName evidence="4">Peptidase S1 domain-containing protein</fullName>
    </recommendedName>
</protein>
<gene>
    <name evidence="2" type="ORF">C1645_808493</name>
</gene>
<name>A0A397SLZ7_9GLOM</name>
<evidence type="ECO:0008006" key="4">
    <source>
        <dbReference type="Google" id="ProtNLM"/>
    </source>
</evidence>
<proteinExistence type="predicted"/>
<sequence>MNKKIIFYFLTALVVLTFKIDSSYSLPTIPKYDENYWTSEKMKKAKSLTTKNIGFRTRSSVETIKNTTDSSKVTKSMQPFERKYDANKVAANVDQIKAIAIGMLFMSKNDDDFTCTASVINTDDGNIGFTAAHCLYDHRTQSYFDNVMFSPGYDNGQLGPLGEIPIAKMVVTNEFLNNNDDEFDWGMMLFNFNMDGHPLKYFTGALGWQFQAGNNVPTTFHGYPDGGELANCPNDGLTLCTWQGETILEDDFYVVQDLNLGKGASGGPYITNYDPNVGLGLLYSNYASFDELNDQALGPIYDPIEFQALIGDLTL</sequence>
<dbReference type="Proteomes" id="UP000265703">
    <property type="component" value="Unassembled WGS sequence"/>
</dbReference>
<dbReference type="InterPro" id="IPR009003">
    <property type="entry name" value="Peptidase_S1_PA"/>
</dbReference>
<dbReference type="InterPro" id="IPR043504">
    <property type="entry name" value="Peptidase_S1_PA_chymotrypsin"/>
</dbReference>
<dbReference type="EMBL" id="QKYT01000455">
    <property type="protein sequence ID" value="RIA84997.1"/>
    <property type="molecule type" value="Genomic_DNA"/>
</dbReference>
<evidence type="ECO:0000313" key="2">
    <source>
        <dbReference type="EMBL" id="RIA84997.1"/>
    </source>
</evidence>
<organism evidence="2 3">
    <name type="scientific">Glomus cerebriforme</name>
    <dbReference type="NCBI Taxonomy" id="658196"/>
    <lineage>
        <taxon>Eukaryota</taxon>
        <taxon>Fungi</taxon>
        <taxon>Fungi incertae sedis</taxon>
        <taxon>Mucoromycota</taxon>
        <taxon>Glomeromycotina</taxon>
        <taxon>Glomeromycetes</taxon>
        <taxon>Glomerales</taxon>
        <taxon>Glomeraceae</taxon>
        <taxon>Glomus</taxon>
    </lineage>
</organism>
<dbReference type="Gene3D" id="2.40.10.10">
    <property type="entry name" value="Trypsin-like serine proteases"/>
    <property type="match status" value="2"/>
</dbReference>
<evidence type="ECO:0000256" key="1">
    <source>
        <dbReference type="SAM" id="SignalP"/>
    </source>
</evidence>
<reference evidence="2 3" key="1">
    <citation type="submission" date="2018-06" db="EMBL/GenBank/DDBJ databases">
        <title>Comparative genomics reveals the genomic features of Rhizophagus irregularis, R. cerebriforme, R. diaphanum and Gigaspora rosea, and their symbiotic lifestyle signature.</title>
        <authorList>
            <person name="Morin E."/>
            <person name="San Clemente H."/>
            <person name="Chen E.C.H."/>
            <person name="De La Providencia I."/>
            <person name="Hainaut M."/>
            <person name="Kuo A."/>
            <person name="Kohler A."/>
            <person name="Murat C."/>
            <person name="Tang N."/>
            <person name="Roy S."/>
            <person name="Loubradou J."/>
            <person name="Henrissat B."/>
            <person name="Grigoriev I.V."/>
            <person name="Corradi N."/>
            <person name="Roux C."/>
            <person name="Martin F.M."/>
        </authorList>
    </citation>
    <scope>NUCLEOTIDE SEQUENCE [LARGE SCALE GENOMIC DNA]</scope>
    <source>
        <strain evidence="2 3">DAOM 227022</strain>
    </source>
</reference>
<accession>A0A397SLZ7</accession>
<keyword evidence="1" id="KW-0732">Signal</keyword>